<dbReference type="GeneID" id="83206301"/>
<protein>
    <submittedName>
        <fullName evidence="2">Uncharacterized protein</fullName>
    </submittedName>
</protein>
<feature type="compositionally biased region" description="Basic and acidic residues" evidence="1">
    <location>
        <begin position="11"/>
        <end position="27"/>
    </location>
</feature>
<sequence length="248" mass="26398">MVESRPAGPPKIEKSKKTSKIKKVDRTKQKNEVLTDVVKRKALEEPHLSSDERVDVGLKSLDGVLNLTTADRGLADDGLEVFLDQSQTLKELGDIGDSAQVVVLQERALGRQSVDQGILILDEGVGGGAQVLLVLLGDSAGARKVGALSKTSQVVLDTVNDSLEMISKQRYTCVEKILFRTYRDEIGKVGLLGQRGVEIAELVGDGVDSRDSGLNTAGLAVSGDRSSNGSGSEESGDDGKLELHFGGW</sequence>
<evidence type="ECO:0000313" key="2">
    <source>
        <dbReference type="EMBL" id="KAJ5220498.1"/>
    </source>
</evidence>
<keyword evidence="3" id="KW-1185">Reference proteome</keyword>
<evidence type="ECO:0000256" key="1">
    <source>
        <dbReference type="SAM" id="MobiDB-lite"/>
    </source>
</evidence>
<feature type="region of interest" description="Disordered" evidence="1">
    <location>
        <begin position="218"/>
        <end position="248"/>
    </location>
</feature>
<feature type="compositionally biased region" description="Basic and acidic residues" evidence="1">
    <location>
        <begin position="237"/>
        <end position="248"/>
    </location>
</feature>
<evidence type="ECO:0000313" key="3">
    <source>
        <dbReference type="Proteomes" id="UP001150941"/>
    </source>
</evidence>
<dbReference type="RefSeq" id="XP_058327328.1">
    <property type="nucleotide sequence ID" value="XM_058478998.1"/>
</dbReference>
<accession>A0A9W9NIR3</accession>
<name>A0A9W9NIR3_9EURO</name>
<dbReference type="AlphaFoldDB" id="A0A9W9NIR3"/>
<organism evidence="2 3">
    <name type="scientific">Penicillium chermesinum</name>
    <dbReference type="NCBI Taxonomy" id="63820"/>
    <lineage>
        <taxon>Eukaryota</taxon>
        <taxon>Fungi</taxon>
        <taxon>Dikarya</taxon>
        <taxon>Ascomycota</taxon>
        <taxon>Pezizomycotina</taxon>
        <taxon>Eurotiomycetes</taxon>
        <taxon>Eurotiomycetidae</taxon>
        <taxon>Eurotiales</taxon>
        <taxon>Aspergillaceae</taxon>
        <taxon>Penicillium</taxon>
    </lineage>
</organism>
<dbReference type="Proteomes" id="UP001150941">
    <property type="component" value="Unassembled WGS sequence"/>
</dbReference>
<reference evidence="2" key="2">
    <citation type="journal article" date="2023" name="IMA Fungus">
        <title>Comparative genomic study of the Penicillium genus elucidates a diverse pangenome and 15 lateral gene transfer events.</title>
        <authorList>
            <person name="Petersen C."/>
            <person name="Sorensen T."/>
            <person name="Nielsen M.R."/>
            <person name="Sondergaard T.E."/>
            <person name="Sorensen J.L."/>
            <person name="Fitzpatrick D.A."/>
            <person name="Frisvad J.C."/>
            <person name="Nielsen K.L."/>
        </authorList>
    </citation>
    <scope>NUCLEOTIDE SEQUENCE</scope>
    <source>
        <strain evidence="2">IBT 19713</strain>
    </source>
</reference>
<proteinExistence type="predicted"/>
<reference evidence="2" key="1">
    <citation type="submission" date="2022-11" db="EMBL/GenBank/DDBJ databases">
        <authorList>
            <person name="Petersen C."/>
        </authorList>
    </citation>
    <scope>NUCLEOTIDE SEQUENCE</scope>
    <source>
        <strain evidence="2">IBT 19713</strain>
    </source>
</reference>
<dbReference type="EMBL" id="JAPQKS010000007">
    <property type="protein sequence ID" value="KAJ5220498.1"/>
    <property type="molecule type" value="Genomic_DNA"/>
</dbReference>
<comment type="caution">
    <text evidence="2">The sequence shown here is derived from an EMBL/GenBank/DDBJ whole genome shotgun (WGS) entry which is preliminary data.</text>
</comment>
<feature type="region of interest" description="Disordered" evidence="1">
    <location>
        <begin position="1"/>
        <end position="27"/>
    </location>
</feature>
<feature type="compositionally biased region" description="Low complexity" evidence="1">
    <location>
        <begin position="222"/>
        <end position="233"/>
    </location>
</feature>
<gene>
    <name evidence="2" type="ORF">N7468_009702</name>
</gene>